<evidence type="ECO:0000313" key="3">
    <source>
        <dbReference type="EMBL" id="CAG2240677.1"/>
    </source>
</evidence>
<proteinExistence type="predicted"/>
<feature type="compositionally biased region" description="Basic and acidic residues" evidence="1">
    <location>
        <begin position="146"/>
        <end position="171"/>
    </location>
</feature>
<name>A0A8S3UAT9_MYTED</name>
<protein>
    <recommendedName>
        <fullName evidence="5">Secreted protein</fullName>
    </recommendedName>
</protein>
<feature type="chain" id="PRO_5035942971" description="Secreted protein" evidence="2">
    <location>
        <begin position="19"/>
        <end position="171"/>
    </location>
</feature>
<dbReference type="Proteomes" id="UP000683360">
    <property type="component" value="Unassembled WGS sequence"/>
</dbReference>
<evidence type="ECO:0008006" key="5">
    <source>
        <dbReference type="Google" id="ProtNLM"/>
    </source>
</evidence>
<evidence type="ECO:0000256" key="2">
    <source>
        <dbReference type="SAM" id="SignalP"/>
    </source>
</evidence>
<comment type="caution">
    <text evidence="3">The sequence shown here is derived from an EMBL/GenBank/DDBJ whole genome shotgun (WGS) entry which is preliminary data.</text>
</comment>
<dbReference type="OrthoDB" id="6195299at2759"/>
<evidence type="ECO:0000256" key="1">
    <source>
        <dbReference type="SAM" id="MobiDB-lite"/>
    </source>
</evidence>
<accession>A0A8S3UAT9</accession>
<keyword evidence="4" id="KW-1185">Reference proteome</keyword>
<keyword evidence="2" id="KW-0732">Signal</keyword>
<reference evidence="3" key="1">
    <citation type="submission" date="2021-03" db="EMBL/GenBank/DDBJ databases">
        <authorList>
            <person name="Bekaert M."/>
        </authorList>
    </citation>
    <scope>NUCLEOTIDE SEQUENCE</scope>
</reference>
<dbReference type="AlphaFoldDB" id="A0A8S3UAT9"/>
<gene>
    <name evidence="3" type="ORF">MEDL_52948</name>
</gene>
<evidence type="ECO:0000313" key="4">
    <source>
        <dbReference type="Proteomes" id="UP000683360"/>
    </source>
</evidence>
<feature type="region of interest" description="Disordered" evidence="1">
    <location>
        <begin position="135"/>
        <end position="171"/>
    </location>
</feature>
<feature type="signal peptide" evidence="2">
    <location>
        <begin position="1"/>
        <end position="18"/>
    </location>
</feature>
<dbReference type="EMBL" id="CAJPWZ010002570">
    <property type="protein sequence ID" value="CAG2240677.1"/>
    <property type="molecule type" value="Genomic_DNA"/>
</dbReference>
<organism evidence="3 4">
    <name type="scientific">Mytilus edulis</name>
    <name type="common">Blue mussel</name>
    <dbReference type="NCBI Taxonomy" id="6550"/>
    <lineage>
        <taxon>Eukaryota</taxon>
        <taxon>Metazoa</taxon>
        <taxon>Spiralia</taxon>
        <taxon>Lophotrochozoa</taxon>
        <taxon>Mollusca</taxon>
        <taxon>Bivalvia</taxon>
        <taxon>Autobranchia</taxon>
        <taxon>Pteriomorphia</taxon>
        <taxon>Mytilida</taxon>
        <taxon>Mytiloidea</taxon>
        <taxon>Mytilidae</taxon>
        <taxon>Mytilinae</taxon>
        <taxon>Mytilus</taxon>
    </lineage>
</organism>
<sequence>MHIFVSYILVFISPLAYGDENEDKRILSLVLVKIKSQFEDKVDYQVKYEHLVRELEQKFRMRELEFDNRIRELEQNIRIRELKQDDRIRKLEQTMQKQTEDIKRDCTCSKKDYTNVEVNHELVLSNKNATLSKTPDMIVKDPVPNELKHDHNRSYKKNENPERQGDRKRLF</sequence>